<proteinExistence type="predicted"/>
<protein>
    <submittedName>
        <fullName evidence="1">Vitellogenin-6</fullName>
    </submittedName>
</protein>
<dbReference type="EMBL" id="JAHWGI010000655">
    <property type="protein sequence ID" value="KAK3916999.1"/>
    <property type="molecule type" value="Genomic_DNA"/>
</dbReference>
<keyword evidence="2" id="KW-1185">Reference proteome</keyword>
<evidence type="ECO:0000313" key="1">
    <source>
        <dbReference type="EMBL" id="KAK3916999.1"/>
    </source>
</evidence>
<evidence type="ECO:0000313" key="2">
    <source>
        <dbReference type="Proteomes" id="UP001219518"/>
    </source>
</evidence>
<accession>A0AAE1LFP8</accession>
<sequence length="364" mass="41150">MRNHSLIKKEPLSSIPSNLDTGLLHDFLAKYSNPMCTEFLRNLLRLMQSTQQQSHEEAKVKFLIFLPVPPEAIPVPLTSYYSNVKIPLAVKEQLKVDYFNKATALARETMSPLFGMDAFKTILTPLMSPFKTPPRTSSQTSLRRSNAFCLSPASATDFTARVLSRIEQKKAATLMETDYNESAGLSETAQAANTSESVDQNVNFSDMDARLNRIEKCQQAVSSKLDLLLMNVGRLYRRQFPAEKSISAPYNMPPLPLKDNKALGKFEKFHKETDRNLSRVCDYMSTFIKNSVVDPERKIVHALLAHLLSNDLAKDMNLEGHNNKIGFRSLYLYKIFQVTIKTGFSESNLTVAEDALQKWLKDAK</sequence>
<dbReference type="Proteomes" id="UP001219518">
    <property type="component" value="Unassembled WGS sequence"/>
</dbReference>
<comment type="caution">
    <text evidence="1">The sequence shown here is derived from an EMBL/GenBank/DDBJ whole genome shotgun (WGS) entry which is preliminary data.</text>
</comment>
<dbReference type="AlphaFoldDB" id="A0AAE1LFP8"/>
<name>A0AAE1LFP8_9NEOP</name>
<reference evidence="1" key="1">
    <citation type="submission" date="2021-07" db="EMBL/GenBank/DDBJ databases">
        <authorList>
            <person name="Catto M.A."/>
            <person name="Jacobson A."/>
            <person name="Kennedy G."/>
            <person name="Labadie P."/>
            <person name="Hunt B.G."/>
            <person name="Srinivasan R."/>
        </authorList>
    </citation>
    <scope>NUCLEOTIDE SEQUENCE</scope>
    <source>
        <strain evidence="1">PL_HMW_Pooled</strain>
        <tissue evidence="1">Head</tissue>
    </source>
</reference>
<organism evidence="1 2">
    <name type="scientific">Frankliniella fusca</name>
    <dbReference type="NCBI Taxonomy" id="407009"/>
    <lineage>
        <taxon>Eukaryota</taxon>
        <taxon>Metazoa</taxon>
        <taxon>Ecdysozoa</taxon>
        <taxon>Arthropoda</taxon>
        <taxon>Hexapoda</taxon>
        <taxon>Insecta</taxon>
        <taxon>Pterygota</taxon>
        <taxon>Neoptera</taxon>
        <taxon>Paraneoptera</taxon>
        <taxon>Thysanoptera</taxon>
        <taxon>Terebrantia</taxon>
        <taxon>Thripoidea</taxon>
        <taxon>Thripidae</taxon>
        <taxon>Frankliniella</taxon>
    </lineage>
</organism>
<reference evidence="1" key="2">
    <citation type="journal article" date="2023" name="BMC Genomics">
        <title>Pest status, molecular evolution, and epigenetic factors derived from the genome assembly of Frankliniella fusca, a thysanopteran phytovirus vector.</title>
        <authorList>
            <person name="Catto M.A."/>
            <person name="Labadie P.E."/>
            <person name="Jacobson A.L."/>
            <person name="Kennedy G.G."/>
            <person name="Srinivasan R."/>
            <person name="Hunt B.G."/>
        </authorList>
    </citation>
    <scope>NUCLEOTIDE SEQUENCE</scope>
    <source>
        <strain evidence="1">PL_HMW_Pooled</strain>
    </source>
</reference>
<gene>
    <name evidence="1" type="ORF">KUF71_006671</name>
</gene>